<reference evidence="2 3" key="1">
    <citation type="submission" date="2022-12" db="EMBL/GenBank/DDBJ databases">
        <authorList>
            <person name="Mo P."/>
        </authorList>
    </citation>
    <scope>NUCLEOTIDE SEQUENCE [LARGE SCALE GENOMIC DNA]</scope>
    <source>
        <strain evidence="2 3">HUAS 2-6</strain>
    </source>
</reference>
<dbReference type="RefSeq" id="WP_270081115.1">
    <property type="nucleotide sequence ID" value="NZ_CP115300.1"/>
</dbReference>
<dbReference type="Proteomes" id="UP001212326">
    <property type="component" value="Chromosome"/>
</dbReference>
<accession>A0ABY7NYH4</accession>
<evidence type="ECO:0000256" key="1">
    <source>
        <dbReference type="SAM" id="SignalP"/>
    </source>
</evidence>
<name>A0ABY7NYH4_9ACTN</name>
<protein>
    <recommendedName>
        <fullName evidence="4">Lipoprotein</fullName>
    </recommendedName>
</protein>
<sequence>MRKVLPLALAGLFAVSACQFAGGDDDPAGEARRLNTRAAFPLHAYVRDSASPGAEDVDRAQWILAKTCMVRLGFTGFAVLDTKSVESTYPERPGTLDLTAFGDDSPYGVDDPDLASEHGYHGRKAADAPQSRQWPVDQFLALTGEFQPGDSRLTHGHRIPEGGCLGQAMRTIYDAPPKAAKVGIVNLRSYDSLAMQLWYQSHQEAQKDPAWKKADRAWADCMKKQGLHYSDPDKAAADFAWYRTEQPSAKEKKTAAADARCKLDTGYIPAAHALDTRTQKAAIDRNKQKLDDLRATQERALRNARTIIAKES</sequence>
<keyword evidence="3" id="KW-1185">Reference proteome</keyword>
<dbReference type="EMBL" id="CP115300">
    <property type="protein sequence ID" value="WBO63232.1"/>
    <property type="molecule type" value="Genomic_DNA"/>
</dbReference>
<dbReference type="PROSITE" id="PS51257">
    <property type="entry name" value="PROKAR_LIPOPROTEIN"/>
    <property type="match status" value="1"/>
</dbReference>
<organism evidence="2 3">
    <name type="scientific">Streptomyces camelliae</name>
    <dbReference type="NCBI Taxonomy" id="3004093"/>
    <lineage>
        <taxon>Bacteria</taxon>
        <taxon>Bacillati</taxon>
        <taxon>Actinomycetota</taxon>
        <taxon>Actinomycetes</taxon>
        <taxon>Kitasatosporales</taxon>
        <taxon>Streptomycetaceae</taxon>
        <taxon>Streptomyces</taxon>
    </lineage>
</organism>
<feature type="signal peptide" evidence="1">
    <location>
        <begin position="1"/>
        <end position="21"/>
    </location>
</feature>
<evidence type="ECO:0000313" key="3">
    <source>
        <dbReference type="Proteomes" id="UP001212326"/>
    </source>
</evidence>
<keyword evidence="1" id="KW-0732">Signal</keyword>
<gene>
    <name evidence="2" type="ORF">O1G22_10520</name>
</gene>
<feature type="chain" id="PRO_5046644198" description="Lipoprotein" evidence="1">
    <location>
        <begin position="22"/>
        <end position="312"/>
    </location>
</feature>
<evidence type="ECO:0008006" key="4">
    <source>
        <dbReference type="Google" id="ProtNLM"/>
    </source>
</evidence>
<proteinExistence type="predicted"/>
<evidence type="ECO:0000313" key="2">
    <source>
        <dbReference type="EMBL" id="WBO63232.1"/>
    </source>
</evidence>